<keyword evidence="3" id="KW-0309">Germination</keyword>
<dbReference type="EMBL" id="FXAE01000002">
    <property type="protein sequence ID" value="SME93669.1"/>
    <property type="molecule type" value="Genomic_DNA"/>
</dbReference>
<dbReference type="Pfam" id="PF25198">
    <property type="entry name" value="Spore_GerAC_N"/>
    <property type="match status" value="1"/>
</dbReference>
<evidence type="ECO:0000256" key="6">
    <source>
        <dbReference type="ARBA" id="ARBA00023139"/>
    </source>
</evidence>
<dbReference type="InterPro" id="IPR038501">
    <property type="entry name" value="Spore_GerAC_C_sf"/>
</dbReference>
<keyword evidence="5" id="KW-0472">Membrane</keyword>
<reference evidence="10 11" key="1">
    <citation type="submission" date="2017-04" db="EMBL/GenBank/DDBJ databases">
        <authorList>
            <person name="Varghese N."/>
            <person name="Submissions S."/>
        </authorList>
    </citation>
    <scope>NUCLEOTIDE SEQUENCE [LARGE SCALE GENOMIC DNA]</scope>
    <source>
        <strain evidence="10 11">J12</strain>
    </source>
</reference>
<dbReference type="NCBIfam" id="TIGR02887">
    <property type="entry name" value="spore_ger_x_C"/>
    <property type="match status" value="1"/>
</dbReference>
<dbReference type="InterPro" id="IPR046953">
    <property type="entry name" value="Spore_GerAC-like_C"/>
</dbReference>
<evidence type="ECO:0000313" key="10">
    <source>
        <dbReference type="EMBL" id="SME93669.1"/>
    </source>
</evidence>
<keyword evidence="7" id="KW-0449">Lipoprotein</keyword>
<proteinExistence type="inferred from homology"/>
<organism evidence="10 11">
    <name type="scientific">Paenibacillus barengoltzii J12</name>
    <dbReference type="NCBI Taxonomy" id="935846"/>
    <lineage>
        <taxon>Bacteria</taxon>
        <taxon>Bacillati</taxon>
        <taxon>Bacillota</taxon>
        <taxon>Bacilli</taxon>
        <taxon>Bacillales</taxon>
        <taxon>Paenibacillaceae</taxon>
        <taxon>Paenibacillus</taxon>
    </lineage>
</organism>
<evidence type="ECO:0000313" key="11">
    <source>
        <dbReference type="Proteomes" id="UP000192939"/>
    </source>
</evidence>
<evidence type="ECO:0000259" key="8">
    <source>
        <dbReference type="Pfam" id="PF05504"/>
    </source>
</evidence>
<accession>A0ABY1LSB3</accession>
<evidence type="ECO:0000256" key="1">
    <source>
        <dbReference type="ARBA" id="ARBA00004635"/>
    </source>
</evidence>
<dbReference type="PANTHER" id="PTHR35789">
    <property type="entry name" value="SPORE GERMINATION PROTEIN B3"/>
    <property type="match status" value="1"/>
</dbReference>
<dbReference type="Proteomes" id="UP000192939">
    <property type="component" value="Unassembled WGS sequence"/>
</dbReference>
<keyword evidence="6" id="KW-0564">Palmitate</keyword>
<feature type="domain" description="Spore germination GerAC-like C-terminal" evidence="8">
    <location>
        <begin position="226"/>
        <end position="388"/>
    </location>
</feature>
<name>A0ABY1LSB3_9BACL</name>
<dbReference type="InterPro" id="IPR057336">
    <property type="entry name" value="GerAC_N"/>
</dbReference>
<evidence type="ECO:0000256" key="3">
    <source>
        <dbReference type="ARBA" id="ARBA00022544"/>
    </source>
</evidence>
<dbReference type="Pfam" id="PF05504">
    <property type="entry name" value="Spore_GerAC"/>
    <property type="match status" value="1"/>
</dbReference>
<dbReference type="Gene3D" id="6.20.190.10">
    <property type="entry name" value="Nutrient germinant receptor protein C, domain 1"/>
    <property type="match status" value="1"/>
</dbReference>
<protein>
    <submittedName>
        <fullName evidence="10">Spore germination protein KC</fullName>
    </submittedName>
</protein>
<evidence type="ECO:0000256" key="5">
    <source>
        <dbReference type="ARBA" id="ARBA00023136"/>
    </source>
</evidence>
<dbReference type="PANTHER" id="PTHR35789:SF1">
    <property type="entry name" value="SPORE GERMINATION PROTEIN B3"/>
    <property type="match status" value="1"/>
</dbReference>
<keyword evidence="4" id="KW-0732">Signal</keyword>
<dbReference type="Gene3D" id="3.30.300.210">
    <property type="entry name" value="Nutrient germinant receptor protein C, domain 3"/>
    <property type="match status" value="1"/>
</dbReference>
<evidence type="ECO:0000256" key="7">
    <source>
        <dbReference type="ARBA" id="ARBA00023288"/>
    </source>
</evidence>
<sequence length="402" mass="44617">MRIRGIGLLVILCVMMPLSGCWDAEELNQRAVVSGISIDRGPGNNNYEVSFQVIIADEISGKIGRGGIPTTVYSAEGRSIIEAIRKASIQVPRLMSTAHVRIVVISEELAREGISDILDFLDRDSDIRLTAKVFVAKKGIRALDVIAGLSPMGKITAYTLAQKAEISSREFGANYPVEVDDLIRDVLVPNSGPVINGVDIEGSVEEVRNKSNLEATDNLGLLVMSNLAVFKGDQMKGWLNEQESKGFVWLRNLLQNTSIVITPGDQGVITLDVHRGKTSIQAILKDREDPVFIVKVMSQLSVREMDGTVDLRDPAALNEMEKDVNEEIVKNIKAAVQKAQSLNSDIICFGRTLELQHPKVWKQLKSQWSEIFPKVAVEYQVDSIIRNSQMRDRSFKYNLKKE</sequence>
<gene>
    <name evidence="10" type="ORF">SAMN02744124_00289</name>
</gene>
<evidence type="ECO:0000256" key="2">
    <source>
        <dbReference type="ARBA" id="ARBA00007886"/>
    </source>
</evidence>
<dbReference type="InterPro" id="IPR008844">
    <property type="entry name" value="Spore_GerAC-like"/>
</dbReference>
<comment type="similarity">
    <text evidence="2">Belongs to the GerABKC lipoprotein family.</text>
</comment>
<evidence type="ECO:0000259" key="9">
    <source>
        <dbReference type="Pfam" id="PF25198"/>
    </source>
</evidence>
<feature type="domain" description="Spore germination protein N-terminal" evidence="9">
    <location>
        <begin position="23"/>
        <end position="198"/>
    </location>
</feature>
<evidence type="ECO:0000256" key="4">
    <source>
        <dbReference type="ARBA" id="ARBA00022729"/>
    </source>
</evidence>
<keyword evidence="11" id="KW-1185">Reference proteome</keyword>
<comment type="caution">
    <text evidence="10">The sequence shown here is derived from an EMBL/GenBank/DDBJ whole genome shotgun (WGS) entry which is preliminary data.</text>
</comment>
<comment type="subcellular location">
    <subcellularLocation>
        <location evidence="1">Membrane</location>
        <topology evidence="1">Lipid-anchor</topology>
    </subcellularLocation>
</comment>